<reference evidence="2 3" key="1">
    <citation type="journal article" date="2012" name="J. Bacteriol.">
        <title>Genome Sequence of Fibrella aestuarina BUZ 2T, a Filamentous Marine Bacterium.</title>
        <authorList>
            <person name="Filippini M."/>
            <person name="Qi W."/>
            <person name="Blom J."/>
            <person name="Goesmann A."/>
            <person name="Smits T.H."/>
            <person name="Bagheri H.C."/>
        </authorList>
    </citation>
    <scope>NUCLEOTIDE SEQUENCE [LARGE SCALE GENOMIC DNA]</scope>
    <source>
        <strain evidence="3">BUZ 2T</strain>
    </source>
</reference>
<evidence type="ECO:0008006" key="4">
    <source>
        <dbReference type="Google" id="ProtNLM"/>
    </source>
</evidence>
<keyword evidence="1" id="KW-0732">Signal</keyword>
<keyword evidence="3" id="KW-1185">Reference proteome</keyword>
<evidence type="ECO:0000313" key="2">
    <source>
        <dbReference type="EMBL" id="CCG99116.1"/>
    </source>
</evidence>
<dbReference type="AlphaFoldDB" id="I0K4R3"/>
<feature type="chain" id="PRO_5003631001" description="DUF3575 domain-containing protein" evidence="1">
    <location>
        <begin position="21"/>
        <end position="234"/>
    </location>
</feature>
<dbReference type="Proteomes" id="UP000011058">
    <property type="component" value="Chromosome"/>
</dbReference>
<accession>I0K4R3</accession>
<gene>
    <name evidence="2" type="ORF">FAES_1106</name>
</gene>
<evidence type="ECO:0000256" key="1">
    <source>
        <dbReference type="SAM" id="SignalP"/>
    </source>
</evidence>
<dbReference type="EMBL" id="HE796683">
    <property type="protein sequence ID" value="CCG99116.1"/>
    <property type="molecule type" value="Genomic_DNA"/>
</dbReference>
<organism evidence="2 3">
    <name type="scientific">Fibrella aestuarina BUZ 2</name>
    <dbReference type="NCBI Taxonomy" id="1166018"/>
    <lineage>
        <taxon>Bacteria</taxon>
        <taxon>Pseudomonadati</taxon>
        <taxon>Bacteroidota</taxon>
        <taxon>Cytophagia</taxon>
        <taxon>Cytophagales</taxon>
        <taxon>Spirosomataceae</taxon>
        <taxon>Fibrella</taxon>
    </lineage>
</organism>
<evidence type="ECO:0000313" key="3">
    <source>
        <dbReference type="Proteomes" id="UP000011058"/>
    </source>
</evidence>
<dbReference type="KEGG" id="fae:FAES_1106"/>
<feature type="signal peptide" evidence="1">
    <location>
        <begin position="1"/>
        <end position="20"/>
    </location>
</feature>
<proteinExistence type="predicted"/>
<protein>
    <recommendedName>
        <fullName evidence="4">DUF3575 domain-containing protein</fullName>
    </recommendedName>
</protein>
<dbReference type="HOGENOM" id="CLU_1183615_0_0_10"/>
<dbReference type="RefSeq" id="WP_015330216.1">
    <property type="nucleotide sequence ID" value="NC_020054.1"/>
</dbReference>
<dbReference type="STRING" id="1166018.FAES_1106"/>
<sequence>MKQRALVVLGTLLLTLSAQAQDTIPLYSTALAQQKAQLAQSRRPWIGTDLSRGIWWAYAALNSAQTPIYYKPISLIVYWPVRPRQLEDRNAYASIGYATYAGTLRRTVYQRGQSAHVRAGIEIRRKKLLLGYGALLANWSGEGSILFKGPALGDYLQPTGPLNGLALGVEAHLGSEIDLGPRLALRCFLRTTLLAKTRNALAIEPPHLSGIDWLKIAQTGGIGLSGNINLVYQL</sequence>
<dbReference type="OrthoDB" id="944188at2"/>
<name>I0K4R3_9BACT</name>